<accession>A0A1I7H5M8</accession>
<dbReference type="InterPro" id="IPR003399">
    <property type="entry name" value="Mce/MlaD"/>
</dbReference>
<reference evidence="3 4" key="1">
    <citation type="submission" date="2016-10" db="EMBL/GenBank/DDBJ databases">
        <authorList>
            <person name="de Groot N.N."/>
        </authorList>
    </citation>
    <scope>NUCLEOTIDE SEQUENCE [LARGE SCALE GENOMIC DNA]</scope>
    <source>
        <strain evidence="3 4">Nm24</strain>
    </source>
</reference>
<name>A0A1I7H5M8_9PROT</name>
<feature type="domain" description="Mce/MlaD" evidence="2">
    <location>
        <begin position="46"/>
        <end position="113"/>
    </location>
</feature>
<proteinExistence type="predicted"/>
<gene>
    <name evidence="3" type="ORF">SAMN05216339_10477</name>
</gene>
<dbReference type="Pfam" id="PF02470">
    <property type="entry name" value="MlaD"/>
    <property type="match status" value="1"/>
</dbReference>
<dbReference type="AlphaFoldDB" id="A0A1I7H5M8"/>
<feature type="region of interest" description="Disordered" evidence="1">
    <location>
        <begin position="282"/>
        <end position="301"/>
    </location>
</feature>
<feature type="compositionally biased region" description="Pro residues" evidence="1">
    <location>
        <begin position="284"/>
        <end position="301"/>
    </location>
</feature>
<evidence type="ECO:0000259" key="2">
    <source>
        <dbReference type="Pfam" id="PF02470"/>
    </source>
</evidence>
<evidence type="ECO:0000313" key="4">
    <source>
        <dbReference type="Proteomes" id="UP000183926"/>
    </source>
</evidence>
<evidence type="ECO:0000256" key="1">
    <source>
        <dbReference type="SAM" id="MobiDB-lite"/>
    </source>
</evidence>
<dbReference type="Gene3D" id="1.10.287.950">
    <property type="entry name" value="Methyl-accepting chemotaxis protein"/>
    <property type="match status" value="1"/>
</dbReference>
<evidence type="ECO:0000313" key="3">
    <source>
        <dbReference type="EMBL" id="SFU55990.1"/>
    </source>
</evidence>
<organism evidence="3 4">
    <name type="scientific">Nitrosomonas eutropha</name>
    <dbReference type="NCBI Taxonomy" id="916"/>
    <lineage>
        <taxon>Bacteria</taxon>
        <taxon>Pseudomonadati</taxon>
        <taxon>Pseudomonadota</taxon>
        <taxon>Betaproteobacteria</taxon>
        <taxon>Nitrosomonadales</taxon>
        <taxon>Nitrosomonadaceae</taxon>
        <taxon>Nitrosomonas</taxon>
    </lineage>
</organism>
<dbReference type="EMBL" id="FPBL01000004">
    <property type="protein sequence ID" value="SFU55990.1"/>
    <property type="molecule type" value="Genomic_DNA"/>
</dbReference>
<protein>
    <submittedName>
        <fullName evidence="3">Phospholipid/cholesterol/gamma-HCH transport system substrate-binding protein</fullName>
    </submittedName>
</protein>
<dbReference type="PANTHER" id="PTHR36698:SF2">
    <property type="entry name" value="MCE_MLAD DOMAIN-CONTAINING PROTEIN"/>
    <property type="match status" value="1"/>
</dbReference>
<dbReference type="OrthoDB" id="5294672at2"/>
<dbReference type="RefSeq" id="WP_074927960.1">
    <property type="nucleotide sequence ID" value="NZ_FPBL01000004.1"/>
</dbReference>
<dbReference type="Proteomes" id="UP000183926">
    <property type="component" value="Unassembled WGS sequence"/>
</dbReference>
<dbReference type="PANTHER" id="PTHR36698">
    <property type="entry name" value="BLL5892 PROTEIN"/>
    <property type="match status" value="1"/>
</dbReference>
<sequence length="301" mass="33215">MENRAHAFAAGLFVLFLGVATVMAVKWLSRDNINHNHYFLISAGGSVSGLNPEASVRYRGVNIGKVEEIYFDKENIRNIIVRIAVSSHVTLPKSIYAQLASQGITGLTYIELNDDASETGTGYLENEAHIFLRASLIKTLSDSLEEILKNSSTVIKQINNLLNKKNQAHIGKILSHLELTVQHYDKLTEELQNGLQTLPQLTGEFTSTFRQTRQVMENTSQVLQKLNQQQGLIDNLTQGSLEMAHTLANLNETGQAVTQSTRKLNQLLNLLEAHPQSLVFGKPPALPGPGEPGFTPPQPIK</sequence>